<dbReference type="InterPro" id="IPR013986">
    <property type="entry name" value="DExx_box_DNA_helicase_dom_sf"/>
</dbReference>
<comment type="similarity">
    <text evidence="1">Belongs to the helicase family. UvrD subfamily.</text>
</comment>
<accession>A0A1X0DET9</accession>
<dbReference type="Proteomes" id="UP000192801">
    <property type="component" value="Unassembled WGS sequence"/>
</dbReference>
<keyword evidence="10" id="KW-0234">DNA repair</keyword>
<evidence type="ECO:0000256" key="10">
    <source>
        <dbReference type="ARBA" id="ARBA00023204"/>
    </source>
</evidence>
<keyword evidence="11" id="KW-0413">Isomerase</keyword>
<evidence type="ECO:0000256" key="13">
    <source>
        <dbReference type="ARBA" id="ARBA00034808"/>
    </source>
</evidence>
<sequence length="1042" mass="109445">MTILLAQPGLGPDGLTADARGIVRLLGGPGTGKSTLLVELAATRIAAGADVESVLLLTGAGRPATATRARLTTALLAARPGLAVVREPLVRSPHGYAFALLARAAQRAGDPAPRLITGTEQDGIIRELLAGDVADGADYWPASLRPALATAGFATELRDLLARCAERGLDATDLRRLGKSTRRPAWVAAGRFAQQYEQVMLLRAAVGMAAPQATIPALGAAEMIGAAADLLQTDPDLLDAERARLSTLLVDDAQHLDPQAVRLIRLLAPGPELTVIAGDPNQTAFGFRGASPELLLEDTDDPVIELHTSYRCSRPVADAVTAVAAALPGVGPARRITATDDDGRVSALLAASPHAEALAIADALRRAHLIDGTPWSQMAVIVRSVPRVGTALSRTLTAAGVPVAPGRTRPPLAENPLVRTLLTVLRATDDGLTDEDALALLTGPLGRVDPVTLRQLRRALRRIDATLPPRGFGELAAAALTTTVPDGLAPQHARPLQRLRAVLHAAQRAGATDPRRALWQAWQRSGMQNRLLAAVERGGAGALRAEADLDAVTELFDVADQFVIRSPGATAGSLVDHITGLTLPITAADPVDTPDAVTVLSPQQALGAEWDVVVIAGLQEGLWPNTVPRGGVLATQELLDVIDGVTGEVSARAPLVADERRLLLTAMGRARRRLIVTAVDSDTGGDGAELPSPFFHEISRIAHTDIATDTDTDAAPVPQAAPPVLSPASVVGRLRAAVCAPDGEIDDAARAAAARELARLAAAGVPGADPAQWYGLAPVSTDAPLFDTAATVPMSPSTLQTVLDCPLRWLGERHGGSDPREVTSALGSLLHALIAEPGRSTEELARDLEKLWDALPFGSPWYARNELHRHLDMLAAFGEWRLNTRGELTEVGTEVVVSGTVEVDDDTRVGIRGRADRVERDAAGRLVIIDIKTGKTPVSKADAAEHAQLAAYQLAVEEGLLGEGETPGGARLVYLAKTGRDGATVREQDPLTPETAETWRAAMASARTDMTGPDYPARRNTGCTHCPMRTNCPAYREPGARS</sequence>
<dbReference type="Gene3D" id="1.10.10.160">
    <property type="match status" value="1"/>
</dbReference>
<protein>
    <recommendedName>
        <fullName evidence="13">DNA 3'-5' helicase</fullName>
        <ecNumber evidence="13">5.6.2.4</ecNumber>
    </recommendedName>
</protein>
<evidence type="ECO:0000256" key="12">
    <source>
        <dbReference type="ARBA" id="ARBA00034617"/>
    </source>
</evidence>
<keyword evidence="9" id="KW-0238">DNA-binding</keyword>
<dbReference type="Gene3D" id="1.10.486.10">
    <property type="entry name" value="PCRA, domain 4"/>
    <property type="match status" value="1"/>
</dbReference>
<organism evidence="15 16">
    <name type="scientific">Mycolicibacterium insubricum</name>
    <dbReference type="NCBI Taxonomy" id="444597"/>
    <lineage>
        <taxon>Bacteria</taxon>
        <taxon>Bacillati</taxon>
        <taxon>Actinomycetota</taxon>
        <taxon>Actinomycetes</taxon>
        <taxon>Mycobacteriales</taxon>
        <taxon>Mycobacteriaceae</taxon>
        <taxon>Mycolicibacterium</taxon>
    </lineage>
</organism>
<reference evidence="15 16" key="1">
    <citation type="submission" date="2016-12" db="EMBL/GenBank/DDBJ databases">
        <title>The new phylogeny of genus Mycobacterium.</title>
        <authorList>
            <person name="Tortoli E."/>
            <person name="Trovato A."/>
            <person name="Cirillo D.M."/>
        </authorList>
    </citation>
    <scope>NUCLEOTIDE SEQUENCE [LARGE SCALE GENOMIC DNA]</scope>
    <source>
        <strain evidence="15 16">DSM 45130</strain>
    </source>
</reference>
<comment type="catalytic activity">
    <reaction evidence="14">
        <text>ATP + H2O = ADP + phosphate + H(+)</text>
        <dbReference type="Rhea" id="RHEA:13065"/>
        <dbReference type="ChEBI" id="CHEBI:15377"/>
        <dbReference type="ChEBI" id="CHEBI:15378"/>
        <dbReference type="ChEBI" id="CHEBI:30616"/>
        <dbReference type="ChEBI" id="CHEBI:43474"/>
        <dbReference type="ChEBI" id="CHEBI:456216"/>
        <dbReference type="EC" id="5.6.2.4"/>
    </reaction>
</comment>
<evidence type="ECO:0000256" key="1">
    <source>
        <dbReference type="ARBA" id="ARBA00009922"/>
    </source>
</evidence>
<evidence type="ECO:0000256" key="6">
    <source>
        <dbReference type="ARBA" id="ARBA00022806"/>
    </source>
</evidence>
<dbReference type="GO" id="GO:0004527">
    <property type="term" value="F:exonuclease activity"/>
    <property type="evidence" value="ECO:0007669"/>
    <property type="project" value="UniProtKB-KW"/>
</dbReference>
<comment type="catalytic activity">
    <reaction evidence="12">
        <text>Couples ATP hydrolysis with the unwinding of duplex DNA by translocating in the 3'-5' direction.</text>
        <dbReference type="EC" id="5.6.2.4"/>
    </reaction>
</comment>
<dbReference type="GO" id="GO:0043138">
    <property type="term" value="F:3'-5' DNA helicase activity"/>
    <property type="evidence" value="ECO:0007669"/>
    <property type="project" value="UniProtKB-EC"/>
</dbReference>
<dbReference type="InterPro" id="IPR027417">
    <property type="entry name" value="P-loop_NTPase"/>
</dbReference>
<dbReference type="STRING" id="444597.BST26_10265"/>
<dbReference type="Pfam" id="PF12705">
    <property type="entry name" value="PDDEXK_1"/>
    <property type="match status" value="1"/>
</dbReference>
<keyword evidence="3" id="KW-0547">Nucleotide-binding</keyword>
<dbReference type="PROSITE" id="PS51217">
    <property type="entry name" value="UVRD_HELICASE_CTER"/>
    <property type="match status" value="1"/>
</dbReference>
<evidence type="ECO:0000256" key="5">
    <source>
        <dbReference type="ARBA" id="ARBA00022801"/>
    </source>
</evidence>
<dbReference type="Gene3D" id="3.40.50.300">
    <property type="entry name" value="P-loop containing nucleotide triphosphate hydrolases"/>
    <property type="match status" value="3"/>
</dbReference>
<evidence type="ECO:0000313" key="16">
    <source>
        <dbReference type="Proteomes" id="UP000192801"/>
    </source>
</evidence>
<dbReference type="InterPro" id="IPR014016">
    <property type="entry name" value="UvrD-like_ATP-bd"/>
</dbReference>
<evidence type="ECO:0000256" key="7">
    <source>
        <dbReference type="ARBA" id="ARBA00022839"/>
    </source>
</evidence>
<evidence type="ECO:0000256" key="8">
    <source>
        <dbReference type="ARBA" id="ARBA00022840"/>
    </source>
</evidence>
<dbReference type="GO" id="GO:0005829">
    <property type="term" value="C:cytosol"/>
    <property type="evidence" value="ECO:0007669"/>
    <property type="project" value="TreeGrafter"/>
</dbReference>
<dbReference type="GO" id="GO:0005524">
    <property type="term" value="F:ATP binding"/>
    <property type="evidence" value="ECO:0007669"/>
    <property type="project" value="UniProtKB-UniRule"/>
</dbReference>
<dbReference type="PANTHER" id="PTHR11070:SF59">
    <property type="entry name" value="DNA 3'-5' HELICASE"/>
    <property type="match status" value="1"/>
</dbReference>
<dbReference type="InterPro" id="IPR011604">
    <property type="entry name" value="PDDEXK-like_dom_sf"/>
</dbReference>
<evidence type="ECO:0000256" key="4">
    <source>
        <dbReference type="ARBA" id="ARBA00022763"/>
    </source>
</evidence>
<evidence type="ECO:0000256" key="3">
    <source>
        <dbReference type="ARBA" id="ARBA00022741"/>
    </source>
</evidence>
<proteinExistence type="inferred from homology"/>
<keyword evidence="2" id="KW-0540">Nuclease</keyword>
<dbReference type="RefSeq" id="WP_083030742.1">
    <property type="nucleotide sequence ID" value="NZ_AP022618.1"/>
</dbReference>
<dbReference type="OrthoDB" id="5240387at2"/>
<keyword evidence="7" id="KW-0269">Exonuclease</keyword>
<dbReference type="EC" id="5.6.2.4" evidence="13"/>
<dbReference type="GO" id="GO:0003677">
    <property type="term" value="F:DNA binding"/>
    <property type="evidence" value="ECO:0007669"/>
    <property type="project" value="UniProtKB-KW"/>
</dbReference>
<evidence type="ECO:0000256" key="9">
    <source>
        <dbReference type="ARBA" id="ARBA00023125"/>
    </source>
</evidence>
<dbReference type="InterPro" id="IPR000212">
    <property type="entry name" value="DNA_helicase_UvrD/REP"/>
</dbReference>
<dbReference type="InterPro" id="IPR014017">
    <property type="entry name" value="DNA_helicase_UvrD-like_C"/>
</dbReference>
<dbReference type="Gene3D" id="3.90.320.10">
    <property type="match status" value="1"/>
</dbReference>
<name>A0A1X0DET9_9MYCO</name>
<dbReference type="Pfam" id="PF00580">
    <property type="entry name" value="UvrD-helicase"/>
    <property type="match status" value="1"/>
</dbReference>
<comment type="caution">
    <text evidence="15">The sequence shown here is derived from an EMBL/GenBank/DDBJ whole genome shotgun (WGS) entry which is preliminary data.</text>
</comment>
<gene>
    <name evidence="15" type="ORF">BST26_10265</name>
</gene>
<dbReference type="PROSITE" id="PS51198">
    <property type="entry name" value="UVRD_HELICASE_ATP_BIND"/>
    <property type="match status" value="1"/>
</dbReference>
<keyword evidence="8" id="KW-0067">ATP-binding</keyword>
<keyword evidence="16" id="KW-1185">Reference proteome</keyword>
<dbReference type="PANTHER" id="PTHR11070">
    <property type="entry name" value="UVRD / RECB / PCRA DNA HELICASE FAMILY MEMBER"/>
    <property type="match status" value="1"/>
</dbReference>
<evidence type="ECO:0000256" key="2">
    <source>
        <dbReference type="ARBA" id="ARBA00022722"/>
    </source>
</evidence>
<dbReference type="EMBL" id="MVHS01000019">
    <property type="protein sequence ID" value="ORA70709.1"/>
    <property type="molecule type" value="Genomic_DNA"/>
</dbReference>
<keyword evidence="5" id="KW-0378">Hydrolase</keyword>
<dbReference type="GO" id="GO:0000725">
    <property type="term" value="P:recombinational repair"/>
    <property type="evidence" value="ECO:0007669"/>
    <property type="project" value="TreeGrafter"/>
</dbReference>
<dbReference type="SUPFAM" id="SSF52540">
    <property type="entry name" value="P-loop containing nucleoside triphosphate hydrolases"/>
    <property type="match status" value="1"/>
</dbReference>
<keyword evidence="4" id="KW-0227">DNA damage</keyword>
<dbReference type="GO" id="GO:0033202">
    <property type="term" value="C:DNA helicase complex"/>
    <property type="evidence" value="ECO:0007669"/>
    <property type="project" value="TreeGrafter"/>
</dbReference>
<evidence type="ECO:0000313" key="15">
    <source>
        <dbReference type="EMBL" id="ORA70709.1"/>
    </source>
</evidence>
<evidence type="ECO:0000256" key="14">
    <source>
        <dbReference type="ARBA" id="ARBA00048988"/>
    </source>
</evidence>
<dbReference type="AlphaFoldDB" id="A0A1X0DET9"/>
<evidence type="ECO:0000256" key="11">
    <source>
        <dbReference type="ARBA" id="ARBA00023235"/>
    </source>
</evidence>
<dbReference type="Pfam" id="PF13361">
    <property type="entry name" value="UvrD_C"/>
    <property type="match status" value="1"/>
</dbReference>
<dbReference type="InterPro" id="IPR038726">
    <property type="entry name" value="PDDEXK_AddAB-type"/>
</dbReference>
<keyword evidence="6 15" id="KW-0347">Helicase</keyword>